<evidence type="ECO:0000256" key="3">
    <source>
        <dbReference type="ARBA" id="ARBA00009516"/>
    </source>
</evidence>
<dbReference type="FunFam" id="3.40.50.2020:FF:000049">
    <property type="entry name" value="Putative uracil phosphoribosyltransferase urg2"/>
    <property type="match status" value="1"/>
</dbReference>
<evidence type="ECO:0000256" key="5">
    <source>
        <dbReference type="ARBA" id="ARBA00022533"/>
    </source>
</evidence>
<dbReference type="RefSeq" id="XP_060284803.1">
    <property type="nucleotide sequence ID" value="XM_060432333.1"/>
</dbReference>
<dbReference type="EC" id="2.4.2.9" evidence="4"/>
<protein>
    <recommendedName>
        <fullName evidence="4">uracil phosphoribosyltransferase</fullName>
        <ecNumber evidence="4">2.4.2.9</ecNumber>
    </recommendedName>
</protein>
<dbReference type="PANTHER" id="PTHR32315">
    <property type="entry name" value="ADENINE PHOSPHORIBOSYLTRANSFERASE"/>
    <property type="match status" value="1"/>
</dbReference>
<evidence type="ECO:0000256" key="8">
    <source>
        <dbReference type="ARBA" id="ARBA00022741"/>
    </source>
</evidence>
<evidence type="ECO:0000256" key="9">
    <source>
        <dbReference type="ARBA" id="ARBA00023134"/>
    </source>
</evidence>
<dbReference type="PANTHER" id="PTHR32315:SF4">
    <property type="entry name" value="URACIL PHOSPHORIBOSYLTRANSFERASE, CHLOROPLASTIC"/>
    <property type="match status" value="1"/>
</dbReference>
<dbReference type="InterPro" id="IPR000836">
    <property type="entry name" value="PRTase_dom"/>
</dbReference>
<dbReference type="GO" id="GO:0005525">
    <property type="term" value="F:GTP binding"/>
    <property type="evidence" value="ECO:0007669"/>
    <property type="project" value="UniProtKB-KW"/>
</dbReference>
<evidence type="ECO:0000256" key="4">
    <source>
        <dbReference type="ARBA" id="ARBA00011894"/>
    </source>
</evidence>
<keyword evidence="5" id="KW-0021">Allosteric enzyme</keyword>
<dbReference type="Gene3D" id="3.40.50.2020">
    <property type="match status" value="1"/>
</dbReference>
<gene>
    <name evidence="11" type="ORF">QBC33DRAFT_607216</name>
</gene>
<dbReference type="GO" id="GO:0004845">
    <property type="term" value="F:uracil phosphoribosyltransferase activity"/>
    <property type="evidence" value="ECO:0007669"/>
    <property type="project" value="UniProtKB-EC"/>
</dbReference>
<dbReference type="NCBIfam" id="NF001097">
    <property type="entry name" value="PRK00129.1"/>
    <property type="match status" value="1"/>
</dbReference>
<comment type="pathway">
    <text evidence="2">Pyrimidine metabolism; UMP biosynthesis via salvage pathway; UMP from uracil: step 1/1.</text>
</comment>
<dbReference type="SUPFAM" id="SSF53271">
    <property type="entry name" value="PRTase-like"/>
    <property type="match status" value="1"/>
</dbReference>
<keyword evidence="7" id="KW-0808">Transferase</keyword>
<evidence type="ECO:0000313" key="11">
    <source>
        <dbReference type="EMBL" id="KAK1768590.1"/>
    </source>
</evidence>
<evidence type="ECO:0000256" key="2">
    <source>
        <dbReference type="ARBA" id="ARBA00005180"/>
    </source>
</evidence>
<dbReference type="InterPro" id="IPR029057">
    <property type="entry name" value="PRTase-like"/>
</dbReference>
<accession>A0AAJ0C1U2</accession>
<dbReference type="InterPro" id="IPR050054">
    <property type="entry name" value="UPRTase/APRTase"/>
</dbReference>
<evidence type="ECO:0000313" key="12">
    <source>
        <dbReference type="Proteomes" id="UP001244011"/>
    </source>
</evidence>
<dbReference type="GeneID" id="85315520"/>
<evidence type="ECO:0000259" key="10">
    <source>
        <dbReference type="Pfam" id="PF14681"/>
    </source>
</evidence>
<feature type="domain" description="Phosphoribosyltransferase" evidence="10">
    <location>
        <begin position="12"/>
        <end position="227"/>
    </location>
</feature>
<organism evidence="11 12">
    <name type="scientific">Phialemonium atrogriseum</name>
    <dbReference type="NCBI Taxonomy" id="1093897"/>
    <lineage>
        <taxon>Eukaryota</taxon>
        <taxon>Fungi</taxon>
        <taxon>Dikarya</taxon>
        <taxon>Ascomycota</taxon>
        <taxon>Pezizomycotina</taxon>
        <taxon>Sordariomycetes</taxon>
        <taxon>Sordariomycetidae</taxon>
        <taxon>Cephalothecales</taxon>
        <taxon>Cephalothecaceae</taxon>
        <taxon>Phialemonium</taxon>
    </lineage>
</organism>
<reference evidence="11" key="1">
    <citation type="submission" date="2023-06" db="EMBL/GenBank/DDBJ databases">
        <title>Genome-scale phylogeny and comparative genomics of the fungal order Sordariales.</title>
        <authorList>
            <consortium name="Lawrence Berkeley National Laboratory"/>
            <person name="Hensen N."/>
            <person name="Bonometti L."/>
            <person name="Westerberg I."/>
            <person name="Brannstrom I.O."/>
            <person name="Guillou S."/>
            <person name="Cros-Aarteil S."/>
            <person name="Calhoun S."/>
            <person name="Haridas S."/>
            <person name="Kuo A."/>
            <person name="Mondo S."/>
            <person name="Pangilinan J."/>
            <person name="Riley R."/>
            <person name="Labutti K."/>
            <person name="Andreopoulos B."/>
            <person name="Lipzen A."/>
            <person name="Chen C."/>
            <person name="Yanf M."/>
            <person name="Daum C."/>
            <person name="Ng V."/>
            <person name="Clum A."/>
            <person name="Steindorff A."/>
            <person name="Ohm R."/>
            <person name="Martin F."/>
            <person name="Silar P."/>
            <person name="Natvig D."/>
            <person name="Lalanne C."/>
            <person name="Gautier V."/>
            <person name="Ament-Velasquez S.L."/>
            <person name="Kruys A."/>
            <person name="Hutchinson M.I."/>
            <person name="Powell A.J."/>
            <person name="Barry K."/>
            <person name="Miller A.N."/>
            <person name="Grigoriev I.V."/>
            <person name="Debuchy R."/>
            <person name="Gladieux P."/>
            <person name="Thoren M.H."/>
            <person name="Johannesson H."/>
        </authorList>
    </citation>
    <scope>NUCLEOTIDE SEQUENCE</scope>
    <source>
        <strain evidence="11">8032-3</strain>
    </source>
</reference>
<comment type="similarity">
    <text evidence="3">Belongs to the UPRTase family.</text>
</comment>
<dbReference type="Proteomes" id="UP001244011">
    <property type="component" value="Unassembled WGS sequence"/>
</dbReference>
<comment type="cofactor">
    <cofactor evidence="1">
        <name>Mg(2+)</name>
        <dbReference type="ChEBI" id="CHEBI:18420"/>
    </cofactor>
</comment>
<name>A0AAJ0C1U2_9PEZI</name>
<evidence type="ECO:0000256" key="6">
    <source>
        <dbReference type="ARBA" id="ARBA00022676"/>
    </source>
</evidence>
<keyword evidence="8" id="KW-0547">Nucleotide-binding</keyword>
<dbReference type="EMBL" id="MU839005">
    <property type="protein sequence ID" value="KAK1768590.1"/>
    <property type="molecule type" value="Genomic_DNA"/>
</dbReference>
<dbReference type="CDD" id="cd06223">
    <property type="entry name" value="PRTases_typeI"/>
    <property type="match status" value="1"/>
</dbReference>
<dbReference type="Pfam" id="PF14681">
    <property type="entry name" value="UPRTase"/>
    <property type="match status" value="1"/>
</dbReference>
<keyword evidence="9" id="KW-0342">GTP-binding</keyword>
<evidence type="ECO:0000256" key="7">
    <source>
        <dbReference type="ARBA" id="ARBA00022679"/>
    </source>
</evidence>
<sequence length="230" mass="24364">MSAPSLPPNVHVSSHPCLLAKLSQLRSKNTSPRDVKTLVHEISMILGCEALAQTITASPGPQDQTPLGFEYTTTEVGPETISLVPILRSGLGMVEAIQTLLPAPVPVHHLGLFREPTTLQPVEYYNNLPNHPTTSPDAPQPTSLAVILDPVIATGGTSAAAIQTLREWGAARVLVLSVVGAREGVERAAAEWPAGVELWLAGVDQELTDRGMLKPGLGDVGDRLFLTIGK</sequence>
<keyword evidence="12" id="KW-1185">Reference proteome</keyword>
<dbReference type="AlphaFoldDB" id="A0AAJ0C1U2"/>
<evidence type="ECO:0000256" key="1">
    <source>
        <dbReference type="ARBA" id="ARBA00001946"/>
    </source>
</evidence>
<comment type="caution">
    <text evidence="11">The sequence shown here is derived from an EMBL/GenBank/DDBJ whole genome shotgun (WGS) entry which is preliminary data.</text>
</comment>
<keyword evidence="6 11" id="KW-0328">Glycosyltransferase</keyword>
<proteinExistence type="inferred from homology"/>